<comment type="caution">
    <text evidence="2">The sequence shown here is derived from an EMBL/GenBank/DDBJ whole genome shotgun (WGS) entry which is preliminary data.</text>
</comment>
<reference evidence="2" key="1">
    <citation type="submission" date="2020-08" db="EMBL/GenBank/DDBJ databases">
        <title>Plant Genome Project.</title>
        <authorList>
            <person name="Zhang R.-G."/>
        </authorList>
    </citation>
    <scope>NUCLEOTIDE SEQUENCE</scope>
    <source>
        <strain evidence="2">WSP0</strain>
        <tissue evidence="2">Leaf</tissue>
    </source>
</reference>
<dbReference type="Proteomes" id="UP000823749">
    <property type="component" value="Chromosome 4"/>
</dbReference>
<evidence type="ECO:0000313" key="3">
    <source>
        <dbReference type="Proteomes" id="UP000823749"/>
    </source>
</evidence>
<evidence type="ECO:0000256" key="1">
    <source>
        <dbReference type="SAM" id="MobiDB-lite"/>
    </source>
</evidence>
<name>A0AAV6KIY9_9ERIC</name>
<organism evidence="2 3">
    <name type="scientific">Rhododendron griersonianum</name>
    <dbReference type="NCBI Taxonomy" id="479676"/>
    <lineage>
        <taxon>Eukaryota</taxon>
        <taxon>Viridiplantae</taxon>
        <taxon>Streptophyta</taxon>
        <taxon>Embryophyta</taxon>
        <taxon>Tracheophyta</taxon>
        <taxon>Spermatophyta</taxon>
        <taxon>Magnoliopsida</taxon>
        <taxon>eudicotyledons</taxon>
        <taxon>Gunneridae</taxon>
        <taxon>Pentapetalae</taxon>
        <taxon>asterids</taxon>
        <taxon>Ericales</taxon>
        <taxon>Ericaceae</taxon>
        <taxon>Ericoideae</taxon>
        <taxon>Rhodoreae</taxon>
        <taxon>Rhododendron</taxon>
    </lineage>
</organism>
<proteinExistence type="predicted"/>
<protein>
    <submittedName>
        <fullName evidence="2">Uncharacterized protein</fullName>
    </submittedName>
</protein>
<keyword evidence="3" id="KW-1185">Reference proteome</keyword>
<dbReference type="EMBL" id="JACTNZ010000004">
    <property type="protein sequence ID" value="KAG5552553.1"/>
    <property type="molecule type" value="Genomic_DNA"/>
</dbReference>
<sequence length="498" mass="56854">MAAQKMSLREAIERSNSGQLPAVDNHCHSVSIEIKEGGESSSCSHSSNKWLNSIIEEGNKYLRSGLQKPKIQTVQPFLREVETNKKSYDPKVVSIGPCHHGKPELQPIERLKKPMVLLFVKKRQKKIDELYEEVVEVASDARKCYAEGLTEKFNDEEFTHMMFLDGCFTLHYICSIVEGNHEELKKIQQIALVRRDLLLLENQLPFLVLRVLMRASFGITEGEEMITTFIKRIRGEPPKPPKAVALVEQIKYFFRQHSLGLKSHSEVQMQDRKDKDNDEPVHLLELVRRQFIHPKALEFGCVISSSWYSRRSAKDFKTVGIHCKPSSSYQFTDIEFKSKFSYGILTLPKIIIDDTTKSMLLNLAAYEACPDNANDMGVTSYICFMDSIIDQDEDVKELRSKGIVMNYLGSDEQVADLFNDITTELVPSPHTYLQVKSGIEKHHRISWKSWIAEWHHSYFRSPWACIAVAAAILAITLSVVQTVLAAYQTHLTAHPPKD</sequence>
<dbReference type="Pfam" id="PF03140">
    <property type="entry name" value="DUF247"/>
    <property type="match status" value="1"/>
</dbReference>
<dbReference type="PANTHER" id="PTHR31170:SF25">
    <property type="entry name" value="BNAA09G04570D PROTEIN"/>
    <property type="match status" value="1"/>
</dbReference>
<dbReference type="AlphaFoldDB" id="A0AAV6KIY9"/>
<dbReference type="InterPro" id="IPR004158">
    <property type="entry name" value="DUF247_pln"/>
</dbReference>
<accession>A0AAV6KIY9</accession>
<gene>
    <name evidence="2" type="ORF">RHGRI_010587</name>
</gene>
<evidence type="ECO:0000313" key="2">
    <source>
        <dbReference type="EMBL" id="KAG5552553.1"/>
    </source>
</evidence>
<dbReference type="PANTHER" id="PTHR31170">
    <property type="entry name" value="BNAC04G53230D PROTEIN"/>
    <property type="match status" value="1"/>
</dbReference>
<feature type="region of interest" description="Disordered" evidence="1">
    <location>
        <begin position="1"/>
        <end position="20"/>
    </location>
</feature>